<dbReference type="Proteomes" id="UP000202923">
    <property type="component" value="Genome"/>
</dbReference>
<evidence type="ECO:0000313" key="2">
    <source>
        <dbReference type="Proteomes" id="UP000202923"/>
    </source>
</evidence>
<reference evidence="1 2" key="1">
    <citation type="submission" date="2016-06" db="EMBL/GenBank/DDBJ databases">
        <authorList>
            <person name="Kjaerup R.B."/>
            <person name="Dalgaard T.S."/>
            <person name="Juul-Madsen H.R."/>
        </authorList>
    </citation>
    <scope>NUCLEOTIDE SEQUENCE [LARGE SCALE GENOMIC DNA]</scope>
</reference>
<accession>A0A1B2IEG8</accession>
<evidence type="ECO:0000313" key="1">
    <source>
        <dbReference type="EMBL" id="ANZ49639.1"/>
    </source>
</evidence>
<dbReference type="OrthoDB" id="4829at10239"/>
<dbReference type="GeneID" id="29062131"/>
<organism evidence="1 2">
    <name type="scientific">Erwinia phage vB_EamM_Kwan</name>
    <dbReference type="NCBI Taxonomy" id="1883374"/>
    <lineage>
        <taxon>Viruses</taxon>
        <taxon>Duplodnaviria</taxon>
        <taxon>Heunggongvirae</taxon>
        <taxon>Uroviricota</taxon>
        <taxon>Caudoviricetes</taxon>
        <taxon>Chimalliviridae</taxon>
        <taxon>Wellingtonvirus</taxon>
        <taxon>Wellingtonvirus wellington</taxon>
    </lineage>
</organism>
<gene>
    <name evidence="1" type="ORF">KWAN_287</name>
</gene>
<name>A0A1B2IEG8_9CAUD</name>
<dbReference type="EMBL" id="KX397369">
    <property type="protein sequence ID" value="ANZ49639.1"/>
    <property type="molecule type" value="Genomic_DNA"/>
</dbReference>
<protein>
    <submittedName>
        <fullName evidence="1">Uncharacterized protein</fullName>
    </submittedName>
</protein>
<proteinExistence type="predicted"/>
<dbReference type="KEGG" id="vg:29062131"/>
<sequence>MSGELLRKVDWFDQMRKQEIKPEEQVKLWIQPHGCLCEIREVAGLPVLVNGEHHVLNSTFARTLFDAGIVGHVIIHTTESIPQNTAKWLTWWLSGDPAMDDEKVRTITVYTFSRRPKMALPFKVEVVEPILLQASNVKSTVGMQSRNLQVSLFVVERANGKRYSLEPQRYVTCTILACTQHGYVLCSDNNNVFLADKISRHVQAQLQNAKLRTDDLVGTRVKVQFTMYTDGQRLCNYKNPIVHRSSALDDMGALSNPAYDGPYLFKPSTQPRSAMLTSTRCTRARITLENEVICGRDAESGAILFTFRKGVEPGVYGAEMGIGGQVEHWRFESPYSVDALDPNGFVRVLEPLIYFATGYSLQRIGLHFADHTKQSLIA</sequence>
<dbReference type="RefSeq" id="YP_009278892.1">
    <property type="nucleotide sequence ID" value="NC_031010.1"/>
</dbReference>